<dbReference type="Proteomes" id="UP000380386">
    <property type="component" value="Unassembled WGS sequence"/>
</dbReference>
<gene>
    <name evidence="2" type="ORF">FHL02_08710</name>
</gene>
<evidence type="ECO:0008006" key="4">
    <source>
        <dbReference type="Google" id="ProtNLM"/>
    </source>
</evidence>
<organism evidence="2 3">
    <name type="scientific">Companilactobacillus mishanensis</name>
    <dbReference type="NCBI Taxonomy" id="2486008"/>
    <lineage>
        <taxon>Bacteria</taxon>
        <taxon>Bacillati</taxon>
        <taxon>Bacillota</taxon>
        <taxon>Bacilli</taxon>
        <taxon>Lactobacillales</taxon>
        <taxon>Lactobacillaceae</taxon>
        <taxon>Companilactobacillus</taxon>
    </lineage>
</organism>
<dbReference type="EMBL" id="VDFM01000011">
    <property type="protein sequence ID" value="MQS53099.1"/>
    <property type="molecule type" value="Genomic_DNA"/>
</dbReference>
<keyword evidence="1" id="KW-0732">Signal</keyword>
<dbReference type="AlphaFoldDB" id="A0A5P0ZJ24"/>
<accession>A0A5P0ZJ24</accession>
<dbReference type="OrthoDB" id="2295311at2"/>
<feature type="chain" id="PRO_5024427236" description="Surface layer protein A domain-containing protein" evidence="1">
    <location>
        <begin position="29"/>
        <end position="217"/>
    </location>
</feature>
<comment type="caution">
    <text evidence="2">The sequence shown here is derived from an EMBL/GenBank/DDBJ whole genome shotgun (WGS) entry which is preliminary data.</text>
</comment>
<proteinExistence type="predicted"/>
<name>A0A5P0ZJ24_9LACO</name>
<evidence type="ECO:0000313" key="3">
    <source>
        <dbReference type="Proteomes" id="UP000380386"/>
    </source>
</evidence>
<reference evidence="2 3" key="1">
    <citation type="journal article" date="2019" name="Syst. Appl. Microbiol.">
        <title>Polyphasic characterization of two novel Lactobacillus spp. isolated from blown salami packages: Description of Lactobacillus halodurans sp. nov. and Lactobacillus salsicarnum sp. nov.</title>
        <authorList>
            <person name="Schuster J.A."/>
            <person name="Klingl A."/>
            <person name="Vogel R.F."/>
            <person name="Ehrmann M.A."/>
        </authorList>
    </citation>
    <scope>NUCLEOTIDE SEQUENCE [LARGE SCALE GENOMIC DNA]</scope>
    <source>
        <strain evidence="2 3">TMW 1.2118</strain>
    </source>
</reference>
<sequence>MKKLLVIALGTLLLLFTFSMISTSDASAISIYDKEDVEYHDIPANTSEIQYDERTERVPDATSVKVVYTKNELTTIYNSKGEPYKTIHLAPLTAWATDRIFTQNANDGNDFVQFYRVSTDGYVKENDISVVNPDGSSILKISNDTGGYPLSKYFGADVESNVNLPRNTEWKTGKVVIANEAIKFMFSNGPYWRRNVHLIQIGNDSYMPIDTSDAYIK</sequence>
<protein>
    <recommendedName>
        <fullName evidence="4">Surface layer protein A domain-containing protein</fullName>
    </recommendedName>
</protein>
<feature type="signal peptide" evidence="1">
    <location>
        <begin position="1"/>
        <end position="28"/>
    </location>
</feature>
<evidence type="ECO:0000313" key="2">
    <source>
        <dbReference type="EMBL" id="MQS53099.1"/>
    </source>
</evidence>
<dbReference type="RefSeq" id="WP_153383623.1">
    <property type="nucleotide sequence ID" value="NZ_VDFM01000011.1"/>
</dbReference>
<evidence type="ECO:0000256" key="1">
    <source>
        <dbReference type="SAM" id="SignalP"/>
    </source>
</evidence>